<reference evidence="3 4" key="1">
    <citation type="submission" date="2016-10" db="EMBL/GenBank/DDBJ databases">
        <authorList>
            <person name="de Groot N.N."/>
        </authorList>
    </citation>
    <scope>NUCLEOTIDE SEQUENCE [LARGE SCALE GENOMIC DNA]</scope>
    <source>
        <strain evidence="3 4">DSM 16619</strain>
    </source>
</reference>
<feature type="chain" id="PRO_5011466338" description="DUF4124 domain-containing protein" evidence="2">
    <location>
        <begin position="24"/>
        <end position="201"/>
    </location>
</feature>
<keyword evidence="2" id="KW-0732">Signal</keyword>
<dbReference type="STRING" id="187868.SAMN05192589_11439"/>
<feature type="signal peptide" evidence="2">
    <location>
        <begin position="1"/>
        <end position="23"/>
    </location>
</feature>
<feature type="region of interest" description="Disordered" evidence="1">
    <location>
        <begin position="37"/>
        <end position="77"/>
    </location>
</feature>
<name>A0A1G7BDN9_9BURK</name>
<evidence type="ECO:0000313" key="4">
    <source>
        <dbReference type="Proteomes" id="UP000198781"/>
    </source>
</evidence>
<protein>
    <recommendedName>
        <fullName evidence="5">DUF4124 domain-containing protein</fullName>
    </recommendedName>
</protein>
<evidence type="ECO:0000256" key="1">
    <source>
        <dbReference type="SAM" id="MobiDB-lite"/>
    </source>
</evidence>
<dbReference type="RefSeq" id="WP_092745282.1">
    <property type="nucleotide sequence ID" value="NZ_FMZC01000014.1"/>
</dbReference>
<dbReference type="EMBL" id="FMZC01000014">
    <property type="protein sequence ID" value="SDE25218.1"/>
    <property type="molecule type" value="Genomic_DNA"/>
</dbReference>
<organism evidence="3 4">
    <name type="scientific">Paracidovorax valerianellae</name>
    <dbReference type="NCBI Taxonomy" id="187868"/>
    <lineage>
        <taxon>Bacteria</taxon>
        <taxon>Pseudomonadati</taxon>
        <taxon>Pseudomonadota</taxon>
        <taxon>Betaproteobacteria</taxon>
        <taxon>Burkholderiales</taxon>
        <taxon>Comamonadaceae</taxon>
        <taxon>Paracidovorax</taxon>
    </lineage>
</organism>
<gene>
    <name evidence="3" type="ORF">SAMN05192589_11439</name>
</gene>
<dbReference type="AlphaFoldDB" id="A0A1G7BDN9"/>
<evidence type="ECO:0000313" key="3">
    <source>
        <dbReference type="EMBL" id="SDE25218.1"/>
    </source>
</evidence>
<evidence type="ECO:0008006" key="5">
    <source>
        <dbReference type="Google" id="ProtNLM"/>
    </source>
</evidence>
<accession>A0A1G7BDN9</accession>
<dbReference type="Proteomes" id="UP000198781">
    <property type="component" value="Unassembled WGS sequence"/>
</dbReference>
<sequence>MTSAFTPLLAAALCCMASSPLWAQMQYVCRDASGNSFSTSRPCPSGSTTSVAATGPVSPPPTWRYEPPVRSAPPEGPAYQRYMSARCRSLSDTLRGGSYGIQPDAYAGMRREYQRDCREEEYDASSRYYKEQGEARRQRQEQEQQLRVAAQASQAEATRRAEQCMESRRILTAKRARTDLTEGERKDLKRFEDAYEARCQR</sequence>
<dbReference type="OrthoDB" id="8812392at2"/>
<feature type="compositionally biased region" description="Polar residues" evidence="1">
    <location>
        <begin position="37"/>
        <end position="52"/>
    </location>
</feature>
<proteinExistence type="predicted"/>
<evidence type="ECO:0000256" key="2">
    <source>
        <dbReference type="SAM" id="SignalP"/>
    </source>
</evidence>
<keyword evidence="4" id="KW-1185">Reference proteome</keyword>